<sequence>MEVDGVGASMVDIVIDVAVDCADDETVMIVAAVATNEGIDDWERSEKTWMIGLIVNSSEEVCSPLEDLVVGVVGAEDAPFGKCFLLL</sequence>
<reference evidence="1" key="1">
    <citation type="journal article" date="2022" name="bioRxiv">
        <title>Sequencing and chromosome-scale assembly of the giantPleurodeles waltlgenome.</title>
        <authorList>
            <person name="Brown T."/>
            <person name="Elewa A."/>
            <person name="Iarovenko S."/>
            <person name="Subramanian E."/>
            <person name="Araus A.J."/>
            <person name="Petzold A."/>
            <person name="Susuki M."/>
            <person name="Suzuki K.-i.T."/>
            <person name="Hayashi T."/>
            <person name="Toyoda A."/>
            <person name="Oliveira C."/>
            <person name="Osipova E."/>
            <person name="Leigh N.D."/>
            <person name="Simon A."/>
            <person name="Yun M.H."/>
        </authorList>
    </citation>
    <scope>NUCLEOTIDE SEQUENCE</scope>
    <source>
        <strain evidence="1">20211129_DDA</strain>
        <tissue evidence="1">Liver</tissue>
    </source>
</reference>
<evidence type="ECO:0000313" key="2">
    <source>
        <dbReference type="Proteomes" id="UP001066276"/>
    </source>
</evidence>
<keyword evidence="2" id="KW-1185">Reference proteome</keyword>
<dbReference type="EMBL" id="JANPWB010000012">
    <property type="protein sequence ID" value="KAJ1118340.1"/>
    <property type="molecule type" value="Genomic_DNA"/>
</dbReference>
<proteinExistence type="predicted"/>
<accession>A0AAV7NZL5</accession>
<comment type="caution">
    <text evidence="1">The sequence shown here is derived from an EMBL/GenBank/DDBJ whole genome shotgun (WGS) entry which is preliminary data.</text>
</comment>
<evidence type="ECO:0000313" key="1">
    <source>
        <dbReference type="EMBL" id="KAJ1118340.1"/>
    </source>
</evidence>
<dbReference type="AlphaFoldDB" id="A0AAV7NZL5"/>
<gene>
    <name evidence="1" type="ORF">NDU88_006533</name>
</gene>
<protein>
    <submittedName>
        <fullName evidence="1">Uncharacterized protein</fullName>
    </submittedName>
</protein>
<name>A0AAV7NZL5_PLEWA</name>
<dbReference type="Proteomes" id="UP001066276">
    <property type="component" value="Chromosome 8"/>
</dbReference>
<organism evidence="1 2">
    <name type="scientific">Pleurodeles waltl</name>
    <name type="common">Iberian ribbed newt</name>
    <dbReference type="NCBI Taxonomy" id="8319"/>
    <lineage>
        <taxon>Eukaryota</taxon>
        <taxon>Metazoa</taxon>
        <taxon>Chordata</taxon>
        <taxon>Craniata</taxon>
        <taxon>Vertebrata</taxon>
        <taxon>Euteleostomi</taxon>
        <taxon>Amphibia</taxon>
        <taxon>Batrachia</taxon>
        <taxon>Caudata</taxon>
        <taxon>Salamandroidea</taxon>
        <taxon>Salamandridae</taxon>
        <taxon>Pleurodelinae</taxon>
        <taxon>Pleurodeles</taxon>
    </lineage>
</organism>